<gene>
    <name evidence="1" type="ORF">Fcan01_25648</name>
</gene>
<comment type="caution">
    <text evidence="1">The sequence shown here is derived from an EMBL/GenBank/DDBJ whole genome shotgun (WGS) entry which is preliminary data.</text>
</comment>
<name>A0A226D3R4_FOLCA</name>
<proteinExistence type="predicted"/>
<organism evidence="1 2">
    <name type="scientific">Folsomia candida</name>
    <name type="common">Springtail</name>
    <dbReference type="NCBI Taxonomy" id="158441"/>
    <lineage>
        <taxon>Eukaryota</taxon>
        <taxon>Metazoa</taxon>
        <taxon>Ecdysozoa</taxon>
        <taxon>Arthropoda</taxon>
        <taxon>Hexapoda</taxon>
        <taxon>Collembola</taxon>
        <taxon>Entomobryomorpha</taxon>
        <taxon>Isotomoidea</taxon>
        <taxon>Isotomidae</taxon>
        <taxon>Proisotominae</taxon>
        <taxon>Folsomia</taxon>
    </lineage>
</organism>
<dbReference type="OrthoDB" id="7698488at2759"/>
<keyword evidence="2" id="KW-1185">Reference proteome</keyword>
<dbReference type="InterPro" id="IPR013761">
    <property type="entry name" value="SAM/pointed_sf"/>
</dbReference>
<dbReference type="Gene3D" id="1.10.150.50">
    <property type="entry name" value="Transcription Factor, Ets-1"/>
    <property type="match status" value="1"/>
</dbReference>
<dbReference type="EMBL" id="LNIX01000038">
    <property type="protein sequence ID" value="OXA39504.1"/>
    <property type="molecule type" value="Genomic_DNA"/>
</dbReference>
<protein>
    <submittedName>
        <fullName evidence="1">Uncharacterized protein</fullName>
    </submittedName>
</protein>
<dbReference type="Proteomes" id="UP000198287">
    <property type="component" value="Unassembled WGS sequence"/>
</dbReference>
<evidence type="ECO:0000313" key="1">
    <source>
        <dbReference type="EMBL" id="OXA39504.1"/>
    </source>
</evidence>
<dbReference type="AlphaFoldDB" id="A0A226D3R4"/>
<accession>A0A226D3R4</accession>
<reference evidence="1 2" key="1">
    <citation type="submission" date="2015-12" db="EMBL/GenBank/DDBJ databases">
        <title>The genome of Folsomia candida.</title>
        <authorList>
            <person name="Faddeeva A."/>
            <person name="Derks M.F."/>
            <person name="Anvar Y."/>
            <person name="Smit S."/>
            <person name="Van Straalen N."/>
            <person name="Roelofs D."/>
        </authorList>
    </citation>
    <scope>NUCLEOTIDE SEQUENCE [LARGE SCALE GENOMIC DNA]</scope>
    <source>
        <strain evidence="1 2">VU population</strain>
        <tissue evidence="1">Whole body</tissue>
    </source>
</reference>
<evidence type="ECO:0000313" key="2">
    <source>
        <dbReference type="Proteomes" id="UP000198287"/>
    </source>
</evidence>
<sequence>MTENLEKALKNTGLIQYKDKFQENDVDDTIFFKLLDSAAGSVEERLLAEIIPSVGHRFKLISAGRELDKQTFETDQRALGDMPDVILGNSSDIDSGSRHRLPNESGPEVEISFLSFDPLFDIKQIILSSDQEKGTKKGEKILQECLESNAITFEVKSLIKRRIVNYLVKQYTYFPPKNVKQNLAECVAAQLFQNLRLEQQRDIVNLFYRESRIINYKSDLHKRTPASGLIEDRLKYLRRKHQCGRASIPKVVSSLMSESPWENEQEKKSWLCYSSTPFDQVAEYMAQTFRLRSEELLKTVDLSETLSQWPRLIDTPGMVIF</sequence>